<evidence type="ECO:0000313" key="1">
    <source>
        <dbReference type="EMBL" id="EDL77009.1"/>
    </source>
</evidence>
<organism evidence="1 2">
    <name type="scientific">Rattus norvegicus</name>
    <name type="common">Rat</name>
    <dbReference type="NCBI Taxonomy" id="10116"/>
    <lineage>
        <taxon>Eukaryota</taxon>
        <taxon>Metazoa</taxon>
        <taxon>Chordata</taxon>
        <taxon>Craniata</taxon>
        <taxon>Vertebrata</taxon>
        <taxon>Euteleostomi</taxon>
        <taxon>Mammalia</taxon>
        <taxon>Eutheria</taxon>
        <taxon>Euarchontoglires</taxon>
        <taxon>Glires</taxon>
        <taxon>Rodentia</taxon>
        <taxon>Myomorpha</taxon>
        <taxon>Muroidea</taxon>
        <taxon>Muridae</taxon>
        <taxon>Murinae</taxon>
        <taxon>Rattus</taxon>
    </lineage>
</organism>
<dbReference type="EMBL" id="CH473954">
    <property type="protein sequence ID" value="EDL77009.1"/>
    <property type="molecule type" value="Genomic_DNA"/>
</dbReference>
<reference evidence="1 2" key="1">
    <citation type="submission" date="2005-09" db="EMBL/GenBank/DDBJ databases">
        <authorList>
            <person name="Mural R.J."/>
            <person name="Li P.W."/>
            <person name="Adams M.D."/>
            <person name="Amanatides P.G."/>
            <person name="Baden-Tillson H."/>
            <person name="Barnstead M."/>
            <person name="Chin S.H."/>
            <person name="Dew I."/>
            <person name="Evans C.A."/>
            <person name="Ferriera S."/>
            <person name="Flanigan M."/>
            <person name="Fosler C."/>
            <person name="Glodek A."/>
            <person name="Gu Z."/>
            <person name="Holt R.A."/>
            <person name="Jennings D."/>
            <person name="Kraft C.L."/>
            <person name="Lu F."/>
            <person name="Nguyen T."/>
            <person name="Nusskern D.R."/>
            <person name="Pfannkoch C.M."/>
            <person name="Sitter C."/>
            <person name="Sutton G.G."/>
            <person name="Venter J.C."/>
            <person name="Wang Z."/>
            <person name="Woodage T."/>
            <person name="Zheng X.H."/>
            <person name="Zhong F."/>
        </authorList>
    </citation>
    <scope>NUCLEOTIDE SEQUENCE [LARGE SCALE GENOMIC DNA]</scope>
    <source>
        <strain>BN</strain>
        <strain evidence="2">Sprague-Dawley</strain>
    </source>
</reference>
<sequence>MISIAEVIGKSTNDCQSREEKGDLNPWSSAFPLSGWFFFLSQDSLRTPAKTC</sequence>
<feature type="non-terminal residue" evidence="1">
    <location>
        <position position="1"/>
    </location>
</feature>
<gene>
    <name evidence="1" type="ORF">rCG_25737</name>
</gene>
<proteinExistence type="predicted"/>
<name>A6I3L8_RAT</name>
<protein>
    <submittedName>
        <fullName evidence="1">RCG25737</fullName>
    </submittedName>
</protein>
<accession>A6I3L8</accession>
<dbReference type="Proteomes" id="UP000234681">
    <property type="component" value="Chromosome 8"/>
</dbReference>
<dbReference type="AlphaFoldDB" id="A6I3L8"/>
<evidence type="ECO:0000313" key="2">
    <source>
        <dbReference type="Proteomes" id="UP000234681"/>
    </source>
</evidence>